<name>A0A7J7LN57_9MAGN</name>
<keyword evidence="2" id="KW-1185">Reference proteome</keyword>
<sequence>RKKMVNAKKMKKTLEVDNNEWEVWHQSLKKAFASEGMEDMGDTTFEELFYQNKRFFTITNKDPREIIKKTWFPRG</sequence>
<dbReference type="AlphaFoldDB" id="A0A7J7LN57"/>
<organism evidence="1 2">
    <name type="scientific">Kingdonia uniflora</name>
    <dbReference type="NCBI Taxonomy" id="39325"/>
    <lineage>
        <taxon>Eukaryota</taxon>
        <taxon>Viridiplantae</taxon>
        <taxon>Streptophyta</taxon>
        <taxon>Embryophyta</taxon>
        <taxon>Tracheophyta</taxon>
        <taxon>Spermatophyta</taxon>
        <taxon>Magnoliopsida</taxon>
        <taxon>Ranunculales</taxon>
        <taxon>Circaeasteraceae</taxon>
        <taxon>Kingdonia</taxon>
    </lineage>
</organism>
<accession>A0A7J7LN57</accession>
<gene>
    <name evidence="1" type="ORF">GIB67_001718</name>
</gene>
<reference evidence="1 2" key="1">
    <citation type="journal article" date="2020" name="IScience">
        <title>Genome Sequencing of the Endangered Kingdonia uniflora (Circaeasteraceae, Ranunculales) Reveals Potential Mechanisms of Evolutionary Specialization.</title>
        <authorList>
            <person name="Sun Y."/>
            <person name="Deng T."/>
            <person name="Zhang A."/>
            <person name="Moore M.J."/>
            <person name="Landis J.B."/>
            <person name="Lin N."/>
            <person name="Zhang H."/>
            <person name="Zhang X."/>
            <person name="Huang J."/>
            <person name="Zhang X."/>
            <person name="Sun H."/>
            <person name="Wang H."/>
        </authorList>
    </citation>
    <scope>NUCLEOTIDE SEQUENCE [LARGE SCALE GENOMIC DNA]</scope>
    <source>
        <strain evidence="1">TB1705</strain>
        <tissue evidence="1">Leaf</tissue>
    </source>
</reference>
<feature type="non-terminal residue" evidence="1">
    <location>
        <position position="1"/>
    </location>
</feature>
<dbReference type="EMBL" id="JACGCM010002161">
    <property type="protein sequence ID" value="KAF6143924.1"/>
    <property type="molecule type" value="Genomic_DNA"/>
</dbReference>
<comment type="caution">
    <text evidence="1">The sequence shown here is derived from an EMBL/GenBank/DDBJ whole genome shotgun (WGS) entry which is preliminary data.</text>
</comment>
<dbReference type="Proteomes" id="UP000541444">
    <property type="component" value="Unassembled WGS sequence"/>
</dbReference>
<protein>
    <submittedName>
        <fullName evidence="1">Uncharacterized protein</fullName>
    </submittedName>
</protein>
<evidence type="ECO:0000313" key="1">
    <source>
        <dbReference type="EMBL" id="KAF6143924.1"/>
    </source>
</evidence>
<proteinExistence type="predicted"/>
<evidence type="ECO:0000313" key="2">
    <source>
        <dbReference type="Proteomes" id="UP000541444"/>
    </source>
</evidence>